<evidence type="ECO:0000259" key="8">
    <source>
        <dbReference type="Pfam" id="PF00746"/>
    </source>
</evidence>
<organism evidence="9 10">
    <name type="scientific">Candidatus Enterococcus moelleringii</name>
    <dbReference type="NCBI Taxonomy" id="2815325"/>
    <lineage>
        <taxon>Bacteria</taxon>
        <taxon>Bacillati</taxon>
        <taxon>Bacillota</taxon>
        <taxon>Bacilli</taxon>
        <taxon>Lactobacillales</taxon>
        <taxon>Enterococcaceae</taxon>
        <taxon>Enterococcus</taxon>
    </lineage>
</organism>
<dbReference type="RefSeq" id="WP_207675802.1">
    <property type="nucleotide sequence ID" value="NZ_JAFREM010000047.1"/>
</dbReference>
<accession>A0ABS3LGN7</accession>
<keyword evidence="4" id="KW-0572">Peptidoglycan-anchor</keyword>
<evidence type="ECO:0000256" key="5">
    <source>
        <dbReference type="SAM" id="MobiDB-lite"/>
    </source>
</evidence>
<evidence type="ECO:0000256" key="6">
    <source>
        <dbReference type="SAM" id="Phobius"/>
    </source>
</evidence>
<gene>
    <name evidence="9" type="ORF">JZO70_21750</name>
</gene>
<feature type="region of interest" description="Disordered" evidence="5">
    <location>
        <begin position="174"/>
        <end position="228"/>
    </location>
</feature>
<evidence type="ECO:0000256" key="7">
    <source>
        <dbReference type="SAM" id="SignalP"/>
    </source>
</evidence>
<comment type="caution">
    <text evidence="9">The sequence shown here is derived from an EMBL/GenBank/DDBJ whole genome shotgun (WGS) entry which is preliminary data.</text>
</comment>
<feature type="domain" description="Gram-positive cocci surface proteins LPxTG" evidence="8">
    <location>
        <begin position="223"/>
        <end position="259"/>
    </location>
</feature>
<name>A0ABS3LGN7_9ENTE</name>
<sequence length="263" mass="28686">MRKLKAILGVLLCFSGLFTGILSADAAEALPPGMVIGDSDGIYATPEGEYYVDLVNILPGETYEKEITIRSLDLEEPFSLGMLVEEKDSNGSVDWKNHITMTLTLDGKEIYDGLILGDGSKDWTKTPLELGVCNYGTDKILQAKFVVDPKLTKEDLREESTLYFYWTFIATKDQPTEPSESTEPSTSTTPSTSEGPTTPSSSRELPRTGRGAGPGGSTGGGTSDSGKRLPQTGEQIVYQFLSGLLLVLIALFLWRKRREEGQE</sequence>
<keyword evidence="3 7" id="KW-0732">Signal</keyword>
<dbReference type="InterPro" id="IPR019931">
    <property type="entry name" value="LPXTG_anchor"/>
</dbReference>
<keyword evidence="1" id="KW-0134">Cell wall</keyword>
<feature type="compositionally biased region" description="Low complexity" evidence="5">
    <location>
        <begin position="176"/>
        <end position="202"/>
    </location>
</feature>
<feature type="signal peptide" evidence="7">
    <location>
        <begin position="1"/>
        <end position="26"/>
    </location>
</feature>
<evidence type="ECO:0000256" key="4">
    <source>
        <dbReference type="ARBA" id="ARBA00023088"/>
    </source>
</evidence>
<evidence type="ECO:0000256" key="3">
    <source>
        <dbReference type="ARBA" id="ARBA00022729"/>
    </source>
</evidence>
<feature type="chain" id="PRO_5047408037" evidence="7">
    <location>
        <begin position="27"/>
        <end position="263"/>
    </location>
</feature>
<proteinExistence type="predicted"/>
<keyword evidence="2" id="KW-0964">Secreted</keyword>
<evidence type="ECO:0000313" key="9">
    <source>
        <dbReference type="EMBL" id="MBO1308812.1"/>
    </source>
</evidence>
<feature type="compositionally biased region" description="Gly residues" evidence="5">
    <location>
        <begin position="210"/>
        <end position="223"/>
    </location>
</feature>
<keyword evidence="6" id="KW-0812">Transmembrane</keyword>
<feature type="transmembrane region" description="Helical" evidence="6">
    <location>
        <begin position="236"/>
        <end position="254"/>
    </location>
</feature>
<evidence type="ECO:0000313" key="10">
    <source>
        <dbReference type="Proteomes" id="UP000664601"/>
    </source>
</evidence>
<evidence type="ECO:0000256" key="1">
    <source>
        <dbReference type="ARBA" id="ARBA00022512"/>
    </source>
</evidence>
<keyword evidence="6" id="KW-1133">Transmembrane helix</keyword>
<protein>
    <submittedName>
        <fullName evidence="9">LPXTG cell wall anchor domain-containing protein</fullName>
    </submittedName>
</protein>
<dbReference type="NCBIfam" id="TIGR01167">
    <property type="entry name" value="LPXTG_anchor"/>
    <property type="match status" value="1"/>
</dbReference>
<keyword evidence="6" id="KW-0472">Membrane</keyword>
<dbReference type="Proteomes" id="UP000664601">
    <property type="component" value="Unassembled WGS sequence"/>
</dbReference>
<reference evidence="9 10" key="1">
    <citation type="submission" date="2021-03" db="EMBL/GenBank/DDBJ databases">
        <title>Enterococcal diversity collection.</title>
        <authorList>
            <person name="Gilmore M.S."/>
            <person name="Schwartzman J."/>
            <person name="Van Tyne D."/>
            <person name="Martin M."/>
            <person name="Earl A.M."/>
            <person name="Manson A.L."/>
            <person name="Straub T."/>
            <person name="Salamzade R."/>
            <person name="Saavedra J."/>
            <person name="Lebreton F."/>
            <person name="Prichula J."/>
            <person name="Schaufler K."/>
            <person name="Gaca A."/>
            <person name="Sgardioli B."/>
            <person name="Wagenaar J."/>
            <person name="Strong T."/>
        </authorList>
    </citation>
    <scope>NUCLEOTIDE SEQUENCE [LARGE SCALE GENOMIC DNA]</scope>
    <source>
        <strain evidence="9 10">669A</strain>
    </source>
</reference>
<dbReference type="EMBL" id="JAFREM010000047">
    <property type="protein sequence ID" value="MBO1308812.1"/>
    <property type="molecule type" value="Genomic_DNA"/>
</dbReference>
<evidence type="ECO:0000256" key="2">
    <source>
        <dbReference type="ARBA" id="ARBA00022525"/>
    </source>
</evidence>
<dbReference type="Pfam" id="PF00746">
    <property type="entry name" value="Gram_pos_anchor"/>
    <property type="match status" value="1"/>
</dbReference>
<keyword evidence="10" id="KW-1185">Reference proteome</keyword>